<accession>A0A7W9IKL6</accession>
<name>A0A7W9IKL6_9ACTN</name>
<sequence length="167" mass="17989">MSPLAVDDAGNELVAFHRLPEESPPGGAPLPLSLVVLWSRGRLLLVFNRYRQVWELPGGMIDPGETPRLAAVRELHEETGLRVPGLSFSGYAEYVLGTEQRREYAAVYLAGDTGLRGTFTAGDEIGDVAWWHGQELPGRTQVLDTRLAVLARPEPGPAASTPPGPPG</sequence>
<evidence type="ECO:0000259" key="5">
    <source>
        <dbReference type="PROSITE" id="PS51462"/>
    </source>
</evidence>
<dbReference type="GO" id="GO:0035539">
    <property type="term" value="F:8-oxo-7,8-dihydrodeoxyguanosine triphosphate pyrophosphatase activity"/>
    <property type="evidence" value="ECO:0007669"/>
    <property type="project" value="UniProtKB-EC"/>
</dbReference>
<dbReference type="AlphaFoldDB" id="A0A7W9IKL6"/>
<dbReference type="EMBL" id="JACHMP010000001">
    <property type="protein sequence ID" value="MBB5822465.1"/>
    <property type="molecule type" value="Genomic_DNA"/>
</dbReference>
<dbReference type="Pfam" id="PF00293">
    <property type="entry name" value="NUDIX"/>
    <property type="match status" value="1"/>
</dbReference>
<evidence type="ECO:0000256" key="1">
    <source>
        <dbReference type="ARBA" id="ARBA00001946"/>
    </source>
</evidence>
<dbReference type="InterPro" id="IPR000086">
    <property type="entry name" value="NUDIX_hydrolase_dom"/>
</dbReference>
<keyword evidence="7" id="KW-1185">Reference proteome</keyword>
<proteinExistence type="inferred from homology"/>
<dbReference type="Proteomes" id="UP000540685">
    <property type="component" value="Unassembled WGS sequence"/>
</dbReference>
<reference evidence="6 7" key="1">
    <citation type="submission" date="2020-08" db="EMBL/GenBank/DDBJ databases">
        <title>Sequencing the genomes of 1000 actinobacteria strains.</title>
        <authorList>
            <person name="Klenk H.-P."/>
        </authorList>
    </citation>
    <scope>NUCLEOTIDE SEQUENCE [LARGE SCALE GENOMIC DNA]</scope>
    <source>
        <strain evidence="6 7">DSM 46887</strain>
    </source>
</reference>
<evidence type="ECO:0000256" key="3">
    <source>
        <dbReference type="ARBA" id="ARBA00022801"/>
    </source>
</evidence>
<dbReference type="PROSITE" id="PS00893">
    <property type="entry name" value="NUDIX_BOX"/>
    <property type="match status" value="1"/>
</dbReference>
<comment type="cofactor">
    <cofactor evidence="1">
        <name>Mg(2+)</name>
        <dbReference type="ChEBI" id="CHEBI:18420"/>
    </cofactor>
</comment>
<protein>
    <submittedName>
        <fullName evidence="6">8-oxo-dGTP diphosphatase</fullName>
        <ecNumber evidence="6">3.6.1.55</ecNumber>
    </submittedName>
</protein>
<dbReference type="EC" id="3.6.1.55" evidence="6"/>
<keyword evidence="3 4" id="KW-0378">Hydrolase</keyword>
<dbReference type="CDD" id="cd02883">
    <property type="entry name" value="NUDIX_Hydrolase"/>
    <property type="match status" value="1"/>
</dbReference>
<dbReference type="InterPro" id="IPR020084">
    <property type="entry name" value="NUDIX_hydrolase_CS"/>
</dbReference>
<organism evidence="6 7">
    <name type="scientific">Streptosporangium becharense</name>
    <dbReference type="NCBI Taxonomy" id="1816182"/>
    <lineage>
        <taxon>Bacteria</taxon>
        <taxon>Bacillati</taxon>
        <taxon>Actinomycetota</taxon>
        <taxon>Actinomycetes</taxon>
        <taxon>Streptosporangiales</taxon>
        <taxon>Streptosporangiaceae</taxon>
        <taxon>Streptosporangium</taxon>
    </lineage>
</organism>
<dbReference type="Gene3D" id="3.90.79.10">
    <property type="entry name" value="Nucleoside Triphosphate Pyrophosphohydrolase"/>
    <property type="match status" value="1"/>
</dbReference>
<evidence type="ECO:0000256" key="4">
    <source>
        <dbReference type="RuleBase" id="RU003476"/>
    </source>
</evidence>
<evidence type="ECO:0000313" key="7">
    <source>
        <dbReference type="Proteomes" id="UP000540685"/>
    </source>
</evidence>
<comment type="similarity">
    <text evidence="2 4">Belongs to the Nudix hydrolase family.</text>
</comment>
<comment type="caution">
    <text evidence="6">The sequence shown here is derived from an EMBL/GenBank/DDBJ whole genome shotgun (WGS) entry which is preliminary data.</text>
</comment>
<dbReference type="PANTHER" id="PTHR43046">
    <property type="entry name" value="GDP-MANNOSE MANNOSYL HYDROLASE"/>
    <property type="match status" value="1"/>
</dbReference>
<dbReference type="InterPro" id="IPR015797">
    <property type="entry name" value="NUDIX_hydrolase-like_dom_sf"/>
</dbReference>
<dbReference type="PANTHER" id="PTHR43046:SF16">
    <property type="entry name" value="ADP-RIBOSE PYROPHOSPHATASE YJHB-RELATED"/>
    <property type="match status" value="1"/>
</dbReference>
<dbReference type="RefSeq" id="WP_184541573.1">
    <property type="nucleotide sequence ID" value="NZ_JACHMP010000001.1"/>
</dbReference>
<feature type="domain" description="Nudix hydrolase" evidence="5">
    <location>
        <begin position="1"/>
        <end position="153"/>
    </location>
</feature>
<evidence type="ECO:0000313" key="6">
    <source>
        <dbReference type="EMBL" id="MBB5822465.1"/>
    </source>
</evidence>
<dbReference type="InterPro" id="IPR020476">
    <property type="entry name" value="Nudix_hydrolase"/>
</dbReference>
<evidence type="ECO:0000256" key="2">
    <source>
        <dbReference type="ARBA" id="ARBA00005582"/>
    </source>
</evidence>
<dbReference type="SUPFAM" id="SSF55811">
    <property type="entry name" value="Nudix"/>
    <property type="match status" value="1"/>
</dbReference>
<gene>
    <name evidence="6" type="ORF">F4562_005527</name>
</gene>
<dbReference type="PROSITE" id="PS51462">
    <property type="entry name" value="NUDIX"/>
    <property type="match status" value="1"/>
</dbReference>
<dbReference type="PRINTS" id="PR00502">
    <property type="entry name" value="NUDIXFAMILY"/>
</dbReference>